<sequence>MHQKSKSKWIKEGDSNTKFFHMVKFRKKSTHDKLEFVCFFFLCLFLAYLR</sequence>
<reference evidence="2" key="1">
    <citation type="journal article" date="2012" name="Nat. Biotechnol.">
        <title>Draft genome sequence of pigeonpea (Cajanus cajan), an orphan legume crop of resource-poor farmers.</title>
        <authorList>
            <person name="Varshney R.K."/>
            <person name="Chen W."/>
            <person name="Li Y."/>
            <person name="Bharti A.K."/>
            <person name="Saxena R.K."/>
            <person name="Schlueter J.A."/>
            <person name="Donoghue M.T."/>
            <person name="Azam S."/>
            <person name="Fan G."/>
            <person name="Whaley A.M."/>
            <person name="Farmer A.D."/>
            <person name="Sheridan J."/>
            <person name="Iwata A."/>
            <person name="Tuteja R."/>
            <person name="Penmetsa R.V."/>
            <person name="Wu W."/>
            <person name="Upadhyaya H.D."/>
            <person name="Yang S.P."/>
            <person name="Shah T."/>
            <person name="Saxena K.B."/>
            <person name="Michael T."/>
            <person name="McCombie W.R."/>
            <person name="Yang B."/>
            <person name="Zhang G."/>
            <person name="Yang H."/>
            <person name="Wang J."/>
            <person name="Spillane C."/>
            <person name="Cook D.R."/>
            <person name="May G.D."/>
            <person name="Xu X."/>
            <person name="Jackson S.A."/>
        </authorList>
    </citation>
    <scope>NUCLEOTIDE SEQUENCE [LARGE SCALE GENOMIC DNA]</scope>
</reference>
<keyword evidence="1" id="KW-0472">Membrane</keyword>
<name>A0A151RYM5_CAJCA</name>
<evidence type="ECO:0000313" key="2">
    <source>
        <dbReference type="EMBL" id="KYP47668.1"/>
    </source>
</evidence>
<evidence type="ECO:0000256" key="1">
    <source>
        <dbReference type="SAM" id="Phobius"/>
    </source>
</evidence>
<evidence type="ECO:0000313" key="3">
    <source>
        <dbReference type="Proteomes" id="UP000075243"/>
    </source>
</evidence>
<keyword evidence="1" id="KW-1133">Transmembrane helix</keyword>
<protein>
    <submittedName>
        <fullName evidence="2">Uncharacterized protein</fullName>
    </submittedName>
</protein>
<dbReference type="AlphaFoldDB" id="A0A151RYM5"/>
<dbReference type="Gramene" id="C.cajan_31947.t">
    <property type="protein sequence ID" value="C.cajan_31947.t.cds1"/>
    <property type="gene ID" value="C.cajan_31947"/>
</dbReference>
<accession>A0A151RYM5</accession>
<dbReference type="Proteomes" id="UP000075243">
    <property type="component" value="Unassembled WGS sequence"/>
</dbReference>
<dbReference type="EMBL" id="KQ483521">
    <property type="protein sequence ID" value="KYP47668.1"/>
    <property type="molecule type" value="Genomic_DNA"/>
</dbReference>
<keyword evidence="3" id="KW-1185">Reference proteome</keyword>
<feature type="transmembrane region" description="Helical" evidence="1">
    <location>
        <begin position="34"/>
        <end position="49"/>
    </location>
</feature>
<proteinExistence type="predicted"/>
<gene>
    <name evidence="2" type="ORF">KK1_030699</name>
</gene>
<keyword evidence="1" id="KW-0812">Transmembrane</keyword>
<organism evidence="2 3">
    <name type="scientific">Cajanus cajan</name>
    <name type="common">Pigeon pea</name>
    <name type="synonym">Cajanus indicus</name>
    <dbReference type="NCBI Taxonomy" id="3821"/>
    <lineage>
        <taxon>Eukaryota</taxon>
        <taxon>Viridiplantae</taxon>
        <taxon>Streptophyta</taxon>
        <taxon>Embryophyta</taxon>
        <taxon>Tracheophyta</taxon>
        <taxon>Spermatophyta</taxon>
        <taxon>Magnoliopsida</taxon>
        <taxon>eudicotyledons</taxon>
        <taxon>Gunneridae</taxon>
        <taxon>Pentapetalae</taxon>
        <taxon>rosids</taxon>
        <taxon>fabids</taxon>
        <taxon>Fabales</taxon>
        <taxon>Fabaceae</taxon>
        <taxon>Papilionoideae</taxon>
        <taxon>50 kb inversion clade</taxon>
        <taxon>NPAAA clade</taxon>
        <taxon>indigoferoid/millettioid clade</taxon>
        <taxon>Phaseoleae</taxon>
        <taxon>Cajanus</taxon>
    </lineage>
</organism>